<dbReference type="PROSITE" id="PS50902">
    <property type="entry name" value="FLAVODOXIN_LIKE"/>
    <property type="match status" value="1"/>
</dbReference>
<dbReference type="InterPro" id="IPR001226">
    <property type="entry name" value="Flavodoxin_CS"/>
</dbReference>
<gene>
    <name evidence="2" type="ORF">KIN34_13730</name>
</gene>
<feature type="domain" description="Flavodoxin-like" evidence="1">
    <location>
        <begin position="3"/>
        <end position="165"/>
    </location>
</feature>
<protein>
    <submittedName>
        <fullName evidence="2">Flavodoxin domain-containing protein</fullName>
    </submittedName>
</protein>
<dbReference type="PROSITE" id="PS00201">
    <property type="entry name" value="FLAVODOXIN"/>
    <property type="match status" value="1"/>
</dbReference>
<accession>A0ABS5U1S6</accession>
<organism evidence="2 3">
    <name type="scientific">Cellulomonas fulva</name>
    <dbReference type="NCBI Taxonomy" id="2835530"/>
    <lineage>
        <taxon>Bacteria</taxon>
        <taxon>Bacillati</taxon>
        <taxon>Actinomycetota</taxon>
        <taxon>Actinomycetes</taxon>
        <taxon>Micrococcales</taxon>
        <taxon>Cellulomonadaceae</taxon>
        <taxon>Cellulomonas</taxon>
    </lineage>
</organism>
<dbReference type="EMBL" id="JAHBOH010000002">
    <property type="protein sequence ID" value="MBT0995344.1"/>
    <property type="molecule type" value="Genomic_DNA"/>
</dbReference>
<name>A0ABS5U1S6_9CELL</name>
<proteinExistence type="predicted"/>
<dbReference type="Proteomes" id="UP000722125">
    <property type="component" value="Unassembled WGS sequence"/>
</dbReference>
<sequence>MSAVVVFESMFGCTRAVAEAVAAGLRDGGLEAAALDVAEAAARDDTVLRSELLVIGAPTHMRGLSTPRSRALARARGAQPGDLGVHEWFDALPGLRGRRLAVFDTRGPGRFSGSAGLRIEKLAAKAGADLVAPCQGFAVEQLDDGRALVAPGQLDLARGWGRSLAVSTARSAPGHGRAVQPTP</sequence>
<reference evidence="2 3" key="1">
    <citation type="submission" date="2021-05" db="EMBL/GenBank/DDBJ databases">
        <title>Description of Cellulomonas sp. DKR-3 sp. nov.</title>
        <authorList>
            <person name="Dahal R.H."/>
            <person name="Chaudhary D.K."/>
        </authorList>
    </citation>
    <scope>NUCLEOTIDE SEQUENCE [LARGE SCALE GENOMIC DNA]</scope>
    <source>
        <strain evidence="2 3">DKR-3</strain>
    </source>
</reference>
<dbReference type="SUPFAM" id="SSF52218">
    <property type="entry name" value="Flavoproteins"/>
    <property type="match status" value="1"/>
</dbReference>
<dbReference type="RefSeq" id="WP_214352230.1">
    <property type="nucleotide sequence ID" value="NZ_JAHBOH010000002.1"/>
</dbReference>
<dbReference type="Gene3D" id="3.40.50.360">
    <property type="match status" value="1"/>
</dbReference>
<dbReference type="InterPro" id="IPR008254">
    <property type="entry name" value="Flavodoxin/NO_synth"/>
</dbReference>
<evidence type="ECO:0000313" key="3">
    <source>
        <dbReference type="Proteomes" id="UP000722125"/>
    </source>
</evidence>
<evidence type="ECO:0000313" key="2">
    <source>
        <dbReference type="EMBL" id="MBT0995344.1"/>
    </source>
</evidence>
<dbReference type="InterPro" id="IPR029039">
    <property type="entry name" value="Flavoprotein-like_sf"/>
</dbReference>
<keyword evidence="3" id="KW-1185">Reference proteome</keyword>
<evidence type="ECO:0000259" key="1">
    <source>
        <dbReference type="PROSITE" id="PS50902"/>
    </source>
</evidence>
<comment type="caution">
    <text evidence="2">The sequence shown here is derived from an EMBL/GenBank/DDBJ whole genome shotgun (WGS) entry which is preliminary data.</text>
</comment>
<dbReference type="Pfam" id="PF00258">
    <property type="entry name" value="Flavodoxin_1"/>
    <property type="match status" value="1"/>
</dbReference>